<keyword evidence="3" id="KW-1185">Reference proteome</keyword>
<gene>
    <name evidence="2" type="ORF">WJU22_13945</name>
</gene>
<organism evidence="2 3">
    <name type="scientific">Chitinophaga caseinilytica</name>
    <dbReference type="NCBI Taxonomy" id="2267521"/>
    <lineage>
        <taxon>Bacteria</taxon>
        <taxon>Pseudomonadati</taxon>
        <taxon>Bacteroidota</taxon>
        <taxon>Chitinophagia</taxon>
        <taxon>Chitinophagales</taxon>
        <taxon>Chitinophagaceae</taxon>
        <taxon>Chitinophaga</taxon>
    </lineage>
</organism>
<feature type="transmembrane region" description="Helical" evidence="1">
    <location>
        <begin position="101"/>
        <end position="123"/>
    </location>
</feature>
<evidence type="ECO:0000256" key="1">
    <source>
        <dbReference type="SAM" id="Phobius"/>
    </source>
</evidence>
<reference evidence="2 3" key="1">
    <citation type="submission" date="2024-03" db="EMBL/GenBank/DDBJ databases">
        <title>Chitinophaga caseinilytica sp. nov., a casein hydrolysing bacterium isolated from forest soil.</title>
        <authorList>
            <person name="Lee D.S."/>
            <person name="Han D.M."/>
            <person name="Baek J.H."/>
            <person name="Choi D.G."/>
            <person name="Jeon J.H."/>
            <person name="Jeon C.O."/>
        </authorList>
    </citation>
    <scope>NUCLEOTIDE SEQUENCE [LARGE SCALE GENOMIC DNA]</scope>
    <source>
        <strain evidence="2 3">KACC 19118</strain>
    </source>
</reference>
<proteinExistence type="predicted"/>
<feature type="transmembrane region" description="Helical" evidence="1">
    <location>
        <begin position="30"/>
        <end position="49"/>
    </location>
</feature>
<evidence type="ECO:0000313" key="2">
    <source>
        <dbReference type="EMBL" id="WZN44001.1"/>
    </source>
</evidence>
<name>A0ABZ2YW55_9BACT</name>
<accession>A0ABZ2YW55</accession>
<dbReference type="Proteomes" id="UP001449657">
    <property type="component" value="Chromosome"/>
</dbReference>
<keyword evidence="1" id="KW-0472">Membrane</keyword>
<evidence type="ECO:0008006" key="4">
    <source>
        <dbReference type="Google" id="ProtNLM"/>
    </source>
</evidence>
<keyword evidence="1" id="KW-1133">Transmembrane helix</keyword>
<dbReference type="InterPro" id="IPR038377">
    <property type="entry name" value="Na/Glc_symporter_sf"/>
</dbReference>
<dbReference type="Gene3D" id="1.20.1730.10">
    <property type="entry name" value="Sodium/glucose cotransporter"/>
    <property type="match status" value="1"/>
</dbReference>
<protein>
    <recommendedName>
        <fullName evidence="4">DUF420 domain-containing protein</fullName>
    </recommendedName>
</protein>
<dbReference type="RefSeq" id="WP_341838795.1">
    <property type="nucleotide sequence ID" value="NZ_CP149792.1"/>
</dbReference>
<evidence type="ECO:0000313" key="3">
    <source>
        <dbReference type="Proteomes" id="UP001449657"/>
    </source>
</evidence>
<feature type="transmembrane region" description="Helical" evidence="1">
    <location>
        <begin position="61"/>
        <end position="80"/>
    </location>
</feature>
<dbReference type="EMBL" id="CP150096">
    <property type="protein sequence ID" value="WZN44001.1"/>
    <property type="molecule type" value="Genomic_DNA"/>
</dbReference>
<keyword evidence="1" id="KW-0812">Transmembrane</keyword>
<sequence length="124" mass="13514">MVSILAPPLSVVFVGGIAWKRVNRQAAETVLYGGGLICLVVGVCHVLSFPSKEFWPHFMLLSFYLFVAMAVVLVAVTLLTKPPAVQALPSISESWRRGGRTSMGVWVSWGLLAAVMIAIYLYFA</sequence>